<evidence type="ECO:0000313" key="5">
    <source>
        <dbReference type="Proteomes" id="UP000636800"/>
    </source>
</evidence>
<dbReference type="Proteomes" id="UP000636800">
    <property type="component" value="Unassembled WGS sequence"/>
</dbReference>
<protein>
    <recommendedName>
        <fullName evidence="1">Galectin</fullName>
    </recommendedName>
</protein>
<evidence type="ECO:0000256" key="2">
    <source>
        <dbReference type="SAM" id="SignalP"/>
    </source>
</evidence>
<proteinExistence type="predicted"/>
<feature type="domain" description="Galectin" evidence="3">
    <location>
        <begin position="116"/>
        <end position="269"/>
    </location>
</feature>
<gene>
    <name evidence="4" type="ORF">HPP92_010034</name>
</gene>
<organism evidence="4 5">
    <name type="scientific">Vanilla planifolia</name>
    <name type="common">Vanilla</name>
    <dbReference type="NCBI Taxonomy" id="51239"/>
    <lineage>
        <taxon>Eukaryota</taxon>
        <taxon>Viridiplantae</taxon>
        <taxon>Streptophyta</taxon>
        <taxon>Embryophyta</taxon>
        <taxon>Tracheophyta</taxon>
        <taxon>Spermatophyta</taxon>
        <taxon>Magnoliopsida</taxon>
        <taxon>Liliopsida</taxon>
        <taxon>Asparagales</taxon>
        <taxon>Orchidaceae</taxon>
        <taxon>Vanilloideae</taxon>
        <taxon>Vanilleae</taxon>
        <taxon>Vanilla</taxon>
    </lineage>
</organism>
<dbReference type="PROSITE" id="PS51304">
    <property type="entry name" value="GALECTIN"/>
    <property type="match status" value="1"/>
</dbReference>
<feature type="signal peptide" evidence="2">
    <location>
        <begin position="1"/>
        <end position="25"/>
    </location>
</feature>
<reference evidence="4 5" key="1">
    <citation type="journal article" date="2020" name="Nat. Food">
        <title>A phased Vanilla planifolia genome enables genetic improvement of flavour and production.</title>
        <authorList>
            <person name="Hasing T."/>
            <person name="Tang H."/>
            <person name="Brym M."/>
            <person name="Khazi F."/>
            <person name="Huang T."/>
            <person name="Chambers A.H."/>
        </authorList>
    </citation>
    <scope>NUCLEOTIDE SEQUENCE [LARGE SCALE GENOMIC DNA]</scope>
    <source>
        <tissue evidence="4">Leaf</tissue>
    </source>
</reference>
<evidence type="ECO:0000313" key="4">
    <source>
        <dbReference type="EMBL" id="KAG0485955.1"/>
    </source>
</evidence>
<dbReference type="AlphaFoldDB" id="A0A835RDF3"/>
<keyword evidence="5" id="KW-1185">Reference proteome</keyword>
<dbReference type="CDD" id="cd00070">
    <property type="entry name" value="GLECT"/>
    <property type="match status" value="1"/>
</dbReference>
<dbReference type="OrthoDB" id="1305878at2759"/>
<keyword evidence="1" id="KW-0430">Lectin</keyword>
<feature type="chain" id="PRO_5032293934" description="Galectin" evidence="2">
    <location>
        <begin position="26"/>
        <end position="433"/>
    </location>
</feature>
<evidence type="ECO:0000259" key="3">
    <source>
        <dbReference type="PROSITE" id="PS51304"/>
    </source>
</evidence>
<name>A0A835RDF3_VANPL</name>
<dbReference type="SUPFAM" id="SSF49899">
    <property type="entry name" value="Concanavalin A-like lectins/glucanases"/>
    <property type="match status" value="1"/>
</dbReference>
<dbReference type="Pfam" id="PF00337">
    <property type="entry name" value="Gal-bind_lectin"/>
    <property type="match status" value="1"/>
</dbReference>
<dbReference type="GO" id="GO:0030246">
    <property type="term" value="F:carbohydrate binding"/>
    <property type="evidence" value="ECO:0007669"/>
    <property type="project" value="UniProtKB-UniRule"/>
</dbReference>
<dbReference type="UniPathway" id="UPA00378"/>
<evidence type="ECO:0000256" key="1">
    <source>
        <dbReference type="RuleBase" id="RU102079"/>
    </source>
</evidence>
<accession>A0A835RDF3</accession>
<dbReference type="Gene3D" id="2.60.120.200">
    <property type="match status" value="1"/>
</dbReference>
<dbReference type="SMART" id="SM00908">
    <property type="entry name" value="Gal-bind_lectin"/>
    <property type="match status" value="1"/>
</dbReference>
<keyword evidence="2" id="KW-0732">Signal</keyword>
<dbReference type="InterPro" id="IPR013320">
    <property type="entry name" value="ConA-like_dom_sf"/>
</dbReference>
<sequence>MKRWSGGILILSLSAILLLRYSLLPATVPRRPSTVYSSSHLSSVSDPNPLPNLIWPHLRPLLSRSDSLPSTSSAAREAASAWTDLAAELPLKLSSLSNVSTSCPFSAVAFVSGNITSLSIPCGFVEDSAITIVAIPSGPFYLDLVGSGTPPIILLRYNVSLSGGDGSTIVHSSWTPETGWVEWQRCPEPDGNLKSVANGRKTMSLSSINFPFTEGLPFTSTLWAGHEGFHMTVNGRHETSLMYKERLEPWSVIGVRVQGDLEVLSCFANGLPVAEDLELVRDVDKLRAPKLAKHRLFMLIGVISSSNNFARRQALRRSWMQYGSGSIWGGCCSISCRTCENHPSQIHHEVCDDAFVRSMRSYWVSRNKMPMACCMASSHSNHLPKETRIASGTSLMRNGHMIPILLGLMALDTSFQETLQNSSRRVMQKANFK</sequence>
<dbReference type="GO" id="GO:1901137">
    <property type="term" value="P:carbohydrate derivative biosynthetic process"/>
    <property type="evidence" value="ECO:0007669"/>
    <property type="project" value="UniProtKB-ARBA"/>
</dbReference>
<comment type="caution">
    <text evidence="4">The sequence shown here is derived from an EMBL/GenBank/DDBJ whole genome shotgun (WGS) entry which is preliminary data.</text>
</comment>
<dbReference type="EMBL" id="JADCNL010000004">
    <property type="protein sequence ID" value="KAG0485955.1"/>
    <property type="molecule type" value="Genomic_DNA"/>
</dbReference>
<dbReference type="InterPro" id="IPR001079">
    <property type="entry name" value="Galectin_CRD"/>
</dbReference>